<protein>
    <submittedName>
        <fullName evidence="1">GNAT family N-acetyltransferase</fullName>
    </submittedName>
</protein>
<comment type="caution">
    <text evidence="1">The sequence shown here is derived from an EMBL/GenBank/DDBJ whole genome shotgun (WGS) entry which is preliminary data.</text>
</comment>
<dbReference type="EMBL" id="JACRUN010000001">
    <property type="protein sequence ID" value="MBC5833585.1"/>
    <property type="molecule type" value="Genomic_DNA"/>
</dbReference>
<reference evidence="1 2" key="1">
    <citation type="submission" date="2020-08" db="EMBL/GenBank/DDBJ databases">
        <title>Description of novel Flavobacterium F-408 isolate.</title>
        <authorList>
            <person name="Saticioglu I.B."/>
            <person name="Duman M."/>
            <person name="Altun S."/>
        </authorList>
    </citation>
    <scope>NUCLEOTIDE SEQUENCE [LARGE SCALE GENOMIC DNA]</scope>
    <source>
        <strain evidence="1 2">F-408</strain>
    </source>
</reference>
<evidence type="ECO:0000313" key="2">
    <source>
        <dbReference type="Proteomes" id="UP000605990"/>
    </source>
</evidence>
<organism evidence="1 2">
    <name type="scientific">Flavobacterium bernardetii</name>
    <dbReference type="NCBI Taxonomy" id="2813823"/>
    <lineage>
        <taxon>Bacteria</taxon>
        <taxon>Pseudomonadati</taxon>
        <taxon>Bacteroidota</taxon>
        <taxon>Flavobacteriia</taxon>
        <taxon>Flavobacteriales</taxon>
        <taxon>Flavobacteriaceae</taxon>
        <taxon>Flavobacterium</taxon>
    </lineage>
</organism>
<dbReference type="Proteomes" id="UP000605990">
    <property type="component" value="Unassembled WGS sequence"/>
</dbReference>
<dbReference type="Gene3D" id="3.40.630.30">
    <property type="match status" value="1"/>
</dbReference>
<gene>
    <name evidence="1" type="ORF">H8R27_01680</name>
</gene>
<evidence type="ECO:0000313" key="1">
    <source>
        <dbReference type="EMBL" id="MBC5833585.1"/>
    </source>
</evidence>
<name>A0ABR7IUX1_9FLAO</name>
<sequence length="327" mass="38257">MNTYKIVKYTSEHYQMWNNFVANAKNATFLFHRDFMEYHSDKFQDFSLLIFDKKDILKAILPGNILDNVVYSHQGLTYGGLVLDENSKLSEVIQLNYQLLKFLSEAGIEKLQLKIIPNIYNNFPSDEMEYLAFLLNANLVRRDAIAILDLSNKIEISRVRKRGIETGKKHQLQIIEEDTFDSFWKELLIPNLNSKYNTNPVHSLEEITYLKSKFPKLIRQFNVYFEDKLVGGVTVFITKNVIHPQYISGNTAFNNLYGGLDYLYNHLITSVFKNEKYFDFGISNENSGRNLNESLHYWKESFGARTIAQNFYEIETKNFVKLNQVLL</sequence>
<dbReference type="RefSeq" id="WP_166124829.1">
    <property type="nucleotide sequence ID" value="NZ_JAANOQ010000001.1"/>
</dbReference>
<dbReference type="SUPFAM" id="SSF55729">
    <property type="entry name" value="Acyl-CoA N-acyltransferases (Nat)"/>
    <property type="match status" value="1"/>
</dbReference>
<keyword evidence="2" id="KW-1185">Reference proteome</keyword>
<accession>A0ABR7IUX1</accession>
<proteinExistence type="predicted"/>
<dbReference type="InterPro" id="IPR016181">
    <property type="entry name" value="Acyl_CoA_acyltransferase"/>
</dbReference>